<evidence type="ECO:0000256" key="2">
    <source>
        <dbReference type="SAM" id="MobiDB-lite"/>
    </source>
</evidence>
<dbReference type="EMBL" id="BAABJE010000001">
    <property type="protein sequence ID" value="GAA4782558.1"/>
    <property type="molecule type" value="Genomic_DNA"/>
</dbReference>
<keyword evidence="5" id="KW-1185">Reference proteome</keyword>
<dbReference type="RefSeq" id="WP_345301587.1">
    <property type="nucleotide sequence ID" value="NZ_BAABJE010000001.1"/>
</dbReference>
<protein>
    <recommendedName>
        <fullName evidence="3">Bacteriophage tail tape measure N-terminal domain-containing protein</fullName>
    </recommendedName>
</protein>
<evidence type="ECO:0000313" key="5">
    <source>
        <dbReference type="Proteomes" id="UP001499959"/>
    </source>
</evidence>
<gene>
    <name evidence="4" type="ORF">GCM10023307_03910</name>
</gene>
<accession>A0ABP9AL05</accession>
<keyword evidence="1" id="KW-0175">Coiled coil</keyword>
<evidence type="ECO:0000313" key="4">
    <source>
        <dbReference type="EMBL" id="GAA4782558.1"/>
    </source>
</evidence>
<evidence type="ECO:0000259" key="3">
    <source>
        <dbReference type="Pfam" id="PF06791"/>
    </source>
</evidence>
<dbReference type="Proteomes" id="UP001499959">
    <property type="component" value="Unassembled WGS sequence"/>
</dbReference>
<feature type="domain" description="Bacteriophage tail tape measure N-terminal" evidence="3">
    <location>
        <begin position="175"/>
        <end position="378"/>
    </location>
</feature>
<name>A0ABP9AL05_9GAMM</name>
<comment type="caution">
    <text evidence="4">The sequence shown here is derived from an EMBL/GenBank/DDBJ whole genome shotgun (WGS) entry which is preliminary data.</text>
</comment>
<organism evidence="4 5">
    <name type="scientific">Lysobacter hankyongensis</name>
    <dbReference type="NCBI Taxonomy" id="1176535"/>
    <lineage>
        <taxon>Bacteria</taxon>
        <taxon>Pseudomonadati</taxon>
        <taxon>Pseudomonadota</taxon>
        <taxon>Gammaproteobacteria</taxon>
        <taxon>Lysobacterales</taxon>
        <taxon>Lysobacteraceae</taxon>
        <taxon>Lysobacter</taxon>
    </lineage>
</organism>
<reference evidence="5" key="1">
    <citation type="journal article" date="2019" name="Int. J. Syst. Evol. Microbiol.">
        <title>The Global Catalogue of Microorganisms (GCM) 10K type strain sequencing project: providing services to taxonomists for standard genome sequencing and annotation.</title>
        <authorList>
            <consortium name="The Broad Institute Genomics Platform"/>
            <consortium name="The Broad Institute Genome Sequencing Center for Infectious Disease"/>
            <person name="Wu L."/>
            <person name="Ma J."/>
        </authorList>
    </citation>
    <scope>NUCLEOTIDE SEQUENCE [LARGE SCALE GENOMIC DNA]</scope>
    <source>
        <strain evidence="5">JCM 18204</strain>
    </source>
</reference>
<proteinExistence type="predicted"/>
<feature type="coiled-coil region" evidence="1">
    <location>
        <begin position="650"/>
        <end position="680"/>
    </location>
</feature>
<dbReference type="Pfam" id="PF06791">
    <property type="entry name" value="TMP_2"/>
    <property type="match status" value="1"/>
</dbReference>
<feature type="region of interest" description="Disordered" evidence="2">
    <location>
        <begin position="578"/>
        <end position="604"/>
    </location>
</feature>
<evidence type="ECO:0000256" key="1">
    <source>
        <dbReference type="SAM" id="Coils"/>
    </source>
</evidence>
<feature type="coiled-coil region" evidence="1">
    <location>
        <begin position="478"/>
        <end position="505"/>
    </location>
</feature>
<sequence>MNQDFVLNLKVRSDSAQAETSLGRLQTALVQVDRALGQVRAAGRAVTVDAQTGPVLAAQRAITAEVERRTRLEADAAARNAAALRQQAVEQARIAERRAASTAVFSAATPDQLRTPAERTAALGQAQALRRDAELRMLEINRRADALEARLATTRTGLATATVTAARATDVGRRAVDQYGISVGQTRQAMRQLPAQITDIFTSLAGGQKPWLVAIQQGGQLKDSFGGIVPAARALLGAITPMVAGLALVAAVIGSVAVATLSGYRETQAYERALIASGNAAATTAGQLRVVKDSVGGATGEYGNAEAALTALAAAGTVAGDTLALAASAAVNLSTLTGASIEDTTQKVIALARAPSAQLLELNQQYRFLSVEVYQHVRALEAQGRAQDAARLAIETFARVHEQRVQEAYARAGSLERAWIALGKVIGGVWQTIRNIGRDDLAFRLSKTTDELNRIGNEWRELGGLNSLDAVLASAEVDADTKQRIRALRQEQATLQREANAEQAKADAQAATQAKQTNAINALGRAQAALSQDRAVAKAQQLRELERDIAALRAGGVTQVEGVSIAAFEKTRRAQIDDQFKAPKGPRAPKPKATDADRAREAAERELESLRREVALLGEVEAGQTRAGEAARVRYETTQGTLKALAPALKAQLVAEAEALDKARASADAERERKAELEKTTRAYETLRASLRTPAEVALDEARVQVALLNDALQEGIATKAAFDTAMARVAQTSFRKPDAALDRVPGATPDLGPAGGDLAQIEQSRTRLEAWHAEQLALLAQFRSQRADLNAQWDAQEETIERQHQAALAQLQSAQTQVLLAGASATFGQLADIAKSFGGEQSATYRALFALSKAFAIAQAALALANNVAEASKVGFPQNIPFIAGAIAQGATIAGLIAQATFNGGGGYATGGHVRGPGTATSDSIPAWLSDFEFVTRAAVVRQPGALPFLEDFNRRGMPALEAWHARRFAGATPPAVSLPRAPRMNFAEGGLARAAAGLNPQLNLRLINAINTDALAESMAQSRGLEQTILNVIDRNGSFLRQRIGG</sequence>
<dbReference type="InterPro" id="IPR009628">
    <property type="entry name" value="Phage_tape_measure_N"/>
</dbReference>
<feature type="compositionally biased region" description="Basic and acidic residues" evidence="2">
    <location>
        <begin position="592"/>
        <end position="604"/>
    </location>
</feature>